<dbReference type="InterPro" id="IPR006311">
    <property type="entry name" value="TAT_signal"/>
</dbReference>
<dbReference type="RefSeq" id="WP_106610495.1">
    <property type="nucleotide sequence ID" value="NZ_PYGJ01000025.1"/>
</dbReference>
<dbReference type="InterPro" id="IPR028082">
    <property type="entry name" value="Peripla_BP_I"/>
</dbReference>
<keyword evidence="6" id="KW-1185">Reference proteome</keyword>
<proteinExistence type="inferred from homology"/>
<dbReference type="SUPFAM" id="SSF53822">
    <property type="entry name" value="Periplasmic binding protein-like I"/>
    <property type="match status" value="1"/>
</dbReference>
<evidence type="ECO:0000256" key="2">
    <source>
        <dbReference type="ARBA" id="ARBA00007639"/>
    </source>
</evidence>
<dbReference type="NCBIfam" id="TIGR01409">
    <property type="entry name" value="TAT_signal_seq"/>
    <property type="match status" value="1"/>
</dbReference>
<organism evidence="5 6">
    <name type="scientific">Shimia abyssi</name>
    <dbReference type="NCBI Taxonomy" id="1662395"/>
    <lineage>
        <taxon>Bacteria</taxon>
        <taxon>Pseudomonadati</taxon>
        <taxon>Pseudomonadota</taxon>
        <taxon>Alphaproteobacteria</taxon>
        <taxon>Rhodobacterales</taxon>
        <taxon>Roseobacteraceae</taxon>
    </lineage>
</organism>
<dbReference type="GO" id="GO:0030246">
    <property type="term" value="F:carbohydrate binding"/>
    <property type="evidence" value="ECO:0007669"/>
    <property type="project" value="UniProtKB-ARBA"/>
</dbReference>
<dbReference type="PANTHER" id="PTHR46847:SF1">
    <property type="entry name" value="D-ALLOSE-BINDING PERIPLASMIC PROTEIN-RELATED"/>
    <property type="match status" value="1"/>
</dbReference>
<dbReference type="PROSITE" id="PS51318">
    <property type="entry name" value="TAT"/>
    <property type="match status" value="1"/>
</dbReference>
<reference evidence="5 6" key="1">
    <citation type="submission" date="2018-03" db="EMBL/GenBank/DDBJ databases">
        <title>Genomic Encyclopedia of Archaeal and Bacterial Type Strains, Phase II (KMG-II): from individual species to whole genera.</title>
        <authorList>
            <person name="Goeker M."/>
        </authorList>
    </citation>
    <scope>NUCLEOTIDE SEQUENCE [LARGE SCALE GENOMIC DNA]</scope>
    <source>
        <strain evidence="5 6">DSM 100673</strain>
    </source>
</reference>
<name>A0A2P8F0W5_9RHOB</name>
<dbReference type="InterPro" id="IPR019546">
    <property type="entry name" value="TAT_signal_bac_arc"/>
</dbReference>
<gene>
    <name evidence="5" type="ORF">CLV88_1258</name>
</gene>
<dbReference type="Pfam" id="PF13407">
    <property type="entry name" value="Peripla_BP_4"/>
    <property type="match status" value="1"/>
</dbReference>
<dbReference type="GO" id="GO:0030313">
    <property type="term" value="C:cell envelope"/>
    <property type="evidence" value="ECO:0007669"/>
    <property type="project" value="UniProtKB-SubCell"/>
</dbReference>
<dbReference type="EMBL" id="PYGJ01000025">
    <property type="protein sequence ID" value="PSL15363.1"/>
    <property type="molecule type" value="Genomic_DNA"/>
</dbReference>
<comment type="similarity">
    <text evidence="2">Belongs to the bacterial solute-binding protein 2 family.</text>
</comment>
<evidence type="ECO:0000313" key="6">
    <source>
        <dbReference type="Proteomes" id="UP000240418"/>
    </source>
</evidence>
<evidence type="ECO:0000259" key="4">
    <source>
        <dbReference type="Pfam" id="PF13407"/>
    </source>
</evidence>
<dbReference type="InterPro" id="IPR025997">
    <property type="entry name" value="SBP_2_dom"/>
</dbReference>
<comment type="caution">
    <text evidence="5">The sequence shown here is derived from an EMBL/GenBank/DDBJ whole genome shotgun (WGS) entry which is preliminary data.</text>
</comment>
<protein>
    <submittedName>
        <fullName evidence="5">Monosaccharide ABC transporter substrate-binding protein (CUT2 family)</fullName>
    </submittedName>
</protein>
<feature type="domain" description="Periplasmic binding protein" evidence="4">
    <location>
        <begin position="44"/>
        <end position="288"/>
    </location>
</feature>
<dbReference type="OrthoDB" id="3600104at2"/>
<evidence type="ECO:0000256" key="1">
    <source>
        <dbReference type="ARBA" id="ARBA00004196"/>
    </source>
</evidence>
<accession>A0A2P8F0W5</accession>
<dbReference type="PANTHER" id="PTHR46847">
    <property type="entry name" value="D-ALLOSE-BINDING PERIPLASMIC PROTEIN-RELATED"/>
    <property type="match status" value="1"/>
</dbReference>
<keyword evidence="3" id="KW-0732">Signal</keyword>
<dbReference type="Gene3D" id="3.40.50.2300">
    <property type="match status" value="2"/>
</dbReference>
<dbReference type="AlphaFoldDB" id="A0A2P8F0W5"/>
<evidence type="ECO:0000313" key="5">
    <source>
        <dbReference type="EMBL" id="PSL15363.1"/>
    </source>
</evidence>
<evidence type="ECO:0000256" key="3">
    <source>
        <dbReference type="ARBA" id="ARBA00022729"/>
    </source>
</evidence>
<dbReference type="Proteomes" id="UP000240418">
    <property type="component" value="Unassembled WGS sequence"/>
</dbReference>
<sequence>MTKSNINRRSLLQAGTVAGLAGAFGLPTLSSEARAAASGKEYVFLSIVTQVPFWVDYRNAMKDLEELMGIKATFTGPLDFDTAAQARQLDELIARRPAGILIFPGDPATLAPGIERAVEAGIPITCCIGDVPESPRSTFLGINGVQAGRVGGEMLAQAIGGKGKVILGTFPAPSTLERVEGYKQVFAEKYPEIEVVDVVNDKADPSYAPTAYLQAIRAHPDIVGIGGTDGDSGKGAAIAVTEAGRVGDIKIVAMDRNDDMLPYIEDGTISGAVAQKSYLEIFLAFHMMHWQNTDALKVLPDWKAAGINPLPERIETGVMAITQDNVSQFKH</sequence>
<comment type="subcellular location">
    <subcellularLocation>
        <location evidence="1">Cell envelope</location>
    </subcellularLocation>
</comment>